<dbReference type="AlphaFoldDB" id="A0A832MKE0"/>
<keyword evidence="2" id="KW-0732">Signal</keyword>
<accession>A0A832MKE0</accession>
<reference evidence="3" key="1">
    <citation type="journal article" date="2020" name="mSystems">
        <title>Genome- and Community-Level Interaction Insights into Carbon Utilization and Element Cycling Functions of Hydrothermarchaeota in Hydrothermal Sediment.</title>
        <authorList>
            <person name="Zhou Z."/>
            <person name="Liu Y."/>
            <person name="Xu W."/>
            <person name="Pan J."/>
            <person name="Luo Z.H."/>
            <person name="Li M."/>
        </authorList>
    </citation>
    <scope>NUCLEOTIDE SEQUENCE [LARGE SCALE GENOMIC DNA]</scope>
    <source>
        <strain evidence="3">SpSt-381</strain>
    </source>
</reference>
<name>A0A832MKE0_UNCEI</name>
<dbReference type="Pfam" id="PF14885">
    <property type="entry name" value="GHL15"/>
    <property type="match status" value="1"/>
</dbReference>
<dbReference type="Gene3D" id="2.60.120.260">
    <property type="entry name" value="Galactose-binding domain-like"/>
    <property type="match status" value="1"/>
</dbReference>
<dbReference type="InterPro" id="IPR029455">
    <property type="entry name" value="GHL15"/>
</dbReference>
<feature type="signal peptide" evidence="2">
    <location>
        <begin position="1"/>
        <end position="25"/>
    </location>
</feature>
<feature type="region of interest" description="Disordered" evidence="1">
    <location>
        <begin position="598"/>
        <end position="619"/>
    </location>
</feature>
<protein>
    <recommendedName>
        <fullName evidence="4">CBM-cenC domain-containing protein</fullName>
    </recommendedName>
</protein>
<dbReference type="EMBL" id="DSQF01000020">
    <property type="protein sequence ID" value="HGZ43702.1"/>
    <property type="molecule type" value="Genomic_DNA"/>
</dbReference>
<evidence type="ECO:0008006" key="4">
    <source>
        <dbReference type="Google" id="ProtNLM"/>
    </source>
</evidence>
<evidence type="ECO:0000256" key="1">
    <source>
        <dbReference type="SAM" id="MobiDB-lite"/>
    </source>
</evidence>
<dbReference type="InterPro" id="IPR008979">
    <property type="entry name" value="Galactose-bd-like_sf"/>
</dbReference>
<comment type="caution">
    <text evidence="3">The sequence shown here is derived from an EMBL/GenBank/DDBJ whole genome shotgun (WGS) entry which is preliminary data.</text>
</comment>
<proteinExistence type="predicted"/>
<sequence length="619" mass="66375">MPRLVTSLVPAVALLALLAAPPAVRAQAYPRLGLYGSMFDSGYPLWDANGWTPVFDIVARYDQVILDASPITPYRPDAAAALRARNPDIQLLAYVLGQDMWQPSGADPATHFPTKYWNLLVSLDGLLYNRQGTYYSAGRINLAKRVGGRYVVAEAIADFFHRELVQPGVWDGIFMDVFCPYIVWTQTPAESIDIVRAGYATMPEFDAAWHAATDTLGDRLRRLAGPDFVLVGNCAQGVNYDAFNGWMRENFPQQNGGDWYSNMFRSPGGYLAGDTNFVRPLHNYISSLPAGTAGQQYSAENARRVRFGLASASLGEGYGVFNIGNRNSNDSPYMSWWYDEYAVDLASGASSSSIAHTGWLGAALGPYHQMIWVGTAPDAVTHPGFETDVTSGWSFGSSVGATRAHDLTTAAVGGASLRVTLPVAGAVPWAATLKSLSTLPMSAGQIYSATFWAKASQPRSIDVAAALAEGALHVVKVAIGTEWRQYQVALRPGASGEASLGFYLAEAAGEVWLDDCHLQAGATTLYRRDFQNGIVLVNPSGSALTAPLGRPFRKIAGTVDPVTNDGSTVTSVTVPARDAVFLIGTDVVPPDAVRDLRVVSPAPAGASRPRRTTESPPTP</sequence>
<organism evidence="3">
    <name type="scientific">Eiseniibacteriota bacterium</name>
    <dbReference type="NCBI Taxonomy" id="2212470"/>
    <lineage>
        <taxon>Bacteria</taxon>
        <taxon>Candidatus Eiseniibacteriota</taxon>
    </lineage>
</organism>
<evidence type="ECO:0000256" key="2">
    <source>
        <dbReference type="SAM" id="SignalP"/>
    </source>
</evidence>
<dbReference type="SUPFAM" id="SSF49785">
    <property type="entry name" value="Galactose-binding domain-like"/>
    <property type="match status" value="1"/>
</dbReference>
<evidence type="ECO:0000313" key="3">
    <source>
        <dbReference type="EMBL" id="HGZ43702.1"/>
    </source>
</evidence>
<feature type="chain" id="PRO_5032322993" description="CBM-cenC domain-containing protein" evidence="2">
    <location>
        <begin position="26"/>
        <end position="619"/>
    </location>
</feature>
<gene>
    <name evidence="3" type="ORF">ENR23_09810</name>
</gene>